<organism evidence="1 2">
    <name type="scientific">Cerrena zonata</name>
    <dbReference type="NCBI Taxonomy" id="2478898"/>
    <lineage>
        <taxon>Eukaryota</taxon>
        <taxon>Fungi</taxon>
        <taxon>Dikarya</taxon>
        <taxon>Basidiomycota</taxon>
        <taxon>Agaricomycotina</taxon>
        <taxon>Agaricomycetes</taxon>
        <taxon>Polyporales</taxon>
        <taxon>Cerrenaceae</taxon>
        <taxon>Cerrena</taxon>
    </lineage>
</organism>
<gene>
    <name evidence="1" type="ORF">QCA50_020397</name>
</gene>
<reference evidence="1 2" key="1">
    <citation type="submission" date="2022-09" db="EMBL/GenBank/DDBJ databases">
        <authorList>
            <person name="Palmer J.M."/>
        </authorList>
    </citation>
    <scope>NUCLEOTIDE SEQUENCE [LARGE SCALE GENOMIC DNA]</scope>
    <source>
        <strain evidence="1 2">DSM 7382</strain>
    </source>
</reference>
<sequence>MGGYTIPLRIARDKLLVGLNYEFNPPDWASHHCAPGTKREGDTLKIHFNNYFSERKDLHPCYAYHPDSEIPGHMWIATRSEADEPDGGGNLQENEHDLKIKEFLLTEGKLDANDLEWCCLWTKIFTLREQALIPDTVPYEKMFWAKLNTVEEVKEYFENARRLAVEYYSTTIAPQASDSVEE</sequence>
<proteinExistence type="predicted"/>
<comment type="caution">
    <text evidence="1">The sequence shown here is derived from an EMBL/GenBank/DDBJ whole genome shotgun (WGS) entry which is preliminary data.</text>
</comment>
<evidence type="ECO:0000313" key="1">
    <source>
        <dbReference type="EMBL" id="KAK7676653.1"/>
    </source>
</evidence>
<keyword evidence="2" id="KW-1185">Reference proteome</keyword>
<accession>A0AAW0FGG6</accession>
<protein>
    <submittedName>
        <fullName evidence="1">Uncharacterized protein</fullName>
    </submittedName>
</protein>
<evidence type="ECO:0000313" key="2">
    <source>
        <dbReference type="Proteomes" id="UP001385951"/>
    </source>
</evidence>
<dbReference type="Proteomes" id="UP001385951">
    <property type="component" value="Unassembled WGS sequence"/>
</dbReference>
<name>A0AAW0FGG6_9APHY</name>
<dbReference type="AlphaFoldDB" id="A0AAW0FGG6"/>
<dbReference type="EMBL" id="JASBNA010000109">
    <property type="protein sequence ID" value="KAK7676653.1"/>
    <property type="molecule type" value="Genomic_DNA"/>
</dbReference>